<dbReference type="InterPro" id="IPR003593">
    <property type="entry name" value="AAA+_ATPase"/>
</dbReference>
<dbReference type="NCBIfam" id="TIGR00368">
    <property type="entry name" value="YifB family Mg chelatase-like AAA ATPase"/>
    <property type="match status" value="1"/>
</dbReference>
<dbReference type="Gene3D" id="3.40.50.300">
    <property type="entry name" value="P-loop containing nucleotide triphosphate hydrolases"/>
    <property type="match status" value="1"/>
</dbReference>
<dbReference type="PANTHER" id="PTHR32039:SF7">
    <property type="entry name" value="COMPETENCE PROTEIN COMM"/>
    <property type="match status" value="1"/>
</dbReference>
<name>A0ABQ6VG86_9CORY</name>
<dbReference type="SUPFAM" id="SSF54211">
    <property type="entry name" value="Ribosomal protein S5 domain 2-like"/>
    <property type="match status" value="1"/>
</dbReference>
<comment type="similarity">
    <text evidence="1">Belongs to the Mg-chelatase subunits D/I family. ComM subfamily.</text>
</comment>
<dbReference type="PANTHER" id="PTHR32039">
    <property type="entry name" value="MAGNESIUM-CHELATASE SUBUNIT CHLI"/>
    <property type="match status" value="1"/>
</dbReference>
<evidence type="ECO:0000259" key="2">
    <source>
        <dbReference type="SMART" id="SM00382"/>
    </source>
</evidence>
<dbReference type="InterPro" id="IPR004482">
    <property type="entry name" value="Mg_chelat-rel"/>
</dbReference>
<proteinExistence type="inferred from homology"/>
<dbReference type="Gene3D" id="3.30.230.10">
    <property type="match status" value="1"/>
</dbReference>
<evidence type="ECO:0000256" key="1">
    <source>
        <dbReference type="ARBA" id="ARBA00006354"/>
    </source>
</evidence>
<gene>
    <name evidence="3" type="ORF">F8377_04115</name>
</gene>
<protein>
    <submittedName>
        <fullName evidence="3">YifB family Mg chelatase-like AAA ATPase</fullName>
    </submittedName>
</protein>
<dbReference type="RefSeq" id="WP_151844067.1">
    <property type="nucleotide sequence ID" value="NZ_WBZJ01000001.1"/>
</dbReference>
<dbReference type="SMART" id="SM00382">
    <property type="entry name" value="AAA"/>
    <property type="match status" value="1"/>
</dbReference>
<dbReference type="Pfam" id="PF13335">
    <property type="entry name" value="Mg_chelatase_C"/>
    <property type="match status" value="1"/>
</dbReference>
<dbReference type="InterPro" id="IPR020568">
    <property type="entry name" value="Ribosomal_Su5_D2-typ_SF"/>
</dbReference>
<evidence type="ECO:0000313" key="3">
    <source>
        <dbReference type="EMBL" id="KAB3523328.1"/>
    </source>
</evidence>
<organism evidence="3 4">
    <name type="scientific">Corynebacterium zhongnanshanii</name>
    <dbReference type="NCBI Taxonomy" id="2768834"/>
    <lineage>
        <taxon>Bacteria</taxon>
        <taxon>Bacillati</taxon>
        <taxon>Actinomycetota</taxon>
        <taxon>Actinomycetes</taxon>
        <taxon>Mycobacteriales</taxon>
        <taxon>Corynebacteriaceae</taxon>
        <taxon>Corynebacterium</taxon>
    </lineage>
</organism>
<dbReference type="InterPro" id="IPR025158">
    <property type="entry name" value="Mg_chelat-rel_C"/>
</dbReference>
<sequence>MGIGRAYSVALEGLHGVTLTVECDISRGLPGISVVGMGDAAVVQARDRIRSALRNSGIEWPGSRTVLSLSPADLPKHGASFDVAMVCSMLVASLNDSQASLDIRHRVEESIIIGELGLDGGIRQVPGVIPKVVHAASEGFRWVVVPDANVDEAQRAACLCEEEAPQIVPVATLHHLVQWMDSGAVRQRLAGLEQTEGIALPALPDMGDVAGQVAARRAVEVAAVGSHALLMTGPPGSGKSMLAQRLPGILPPLTRKEQAEVASVASLAGAGTRLEAIWQGRRPFIAPHHTVTQAALIGGGGYPRPGAVSLAHHGVLFIDEVAEANPRVLDALRVPMETRRVDIMRNRRVVEFPANFQLVLAANPCPCGAEREAECRCPAGVRLRYQQRLSGPVRDRIDIYATTQGSTSINLLEASSQDSSEVIRERVAEARERSIHRWGAPNALVQGKVIRREFPADDSGMVTLQDLLLHGDLSQRGVDRALRVAWTLADMDAVQRPSVGHVLDAVEQFGGAQHV</sequence>
<dbReference type="Proteomes" id="UP000436181">
    <property type="component" value="Unassembled WGS sequence"/>
</dbReference>
<dbReference type="SUPFAM" id="SSF52540">
    <property type="entry name" value="P-loop containing nucleoside triphosphate hydrolases"/>
    <property type="match status" value="1"/>
</dbReference>
<dbReference type="EMBL" id="WBZJ01000001">
    <property type="protein sequence ID" value="KAB3523328.1"/>
    <property type="molecule type" value="Genomic_DNA"/>
</dbReference>
<dbReference type="InterPro" id="IPR000523">
    <property type="entry name" value="Mg_chelatse_chII-like_cat_dom"/>
</dbReference>
<feature type="domain" description="AAA+ ATPase" evidence="2">
    <location>
        <begin position="225"/>
        <end position="444"/>
    </location>
</feature>
<dbReference type="Pfam" id="PF13541">
    <property type="entry name" value="ChlI"/>
    <property type="match status" value="1"/>
</dbReference>
<dbReference type="InterPro" id="IPR045006">
    <property type="entry name" value="CHLI-like"/>
</dbReference>
<evidence type="ECO:0000313" key="4">
    <source>
        <dbReference type="Proteomes" id="UP000436181"/>
    </source>
</evidence>
<comment type="caution">
    <text evidence="3">The sequence shown here is derived from an EMBL/GenBank/DDBJ whole genome shotgun (WGS) entry which is preliminary data.</text>
</comment>
<accession>A0ABQ6VG86</accession>
<dbReference type="InterPro" id="IPR014721">
    <property type="entry name" value="Ribsml_uS5_D2-typ_fold_subgr"/>
</dbReference>
<keyword evidence="4" id="KW-1185">Reference proteome</keyword>
<dbReference type="Pfam" id="PF01078">
    <property type="entry name" value="Mg_chelatase"/>
    <property type="match status" value="1"/>
</dbReference>
<dbReference type="InterPro" id="IPR027417">
    <property type="entry name" value="P-loop_NTPase"/>
</dbReference>
<reference evidence="3 4" key="1">
    <citation type="submission" date="2019-10" db="EMBL/GenBank/DDBJ databases">
        <title>Corynebacterium sp novel species isolated from the respiratory tract of Marmot.</title>
        <authorList>
            <person name="Zhang G."/>
        </authorList>
    </citation>
    <scope>NUCLEOTIDE SEQUENCE [LARGE SCALE GENOMIC DNA]</scope>
    <source>
        <strain evidence="3 4">336</strain>
    </source>
</reference>